<evidence type="ECO:0000256" key="1">
    <source>
        <dbReference type="SAM" id="MobiDB-lite"/>
    </source>
</evidence>
<proteinExistence type="predicted"/>
<evidence type="ECO:0000313" key="3">
    <source>
        <dbReference type="Proteomes" id="UP000756921"/>
    </source>
</evidence>
<comment type="caution">
    <text evidence="2">The sequence shown here is derived from an EMBL/GenBank/DDBJ whole genome shotgun (WGS) entry which is preliminary data.</text>
</comment>
<feature type="compositionally biased region" description="Pro residues" evidence="1">
    <location>
        <begin position="28"/>
        <end position="48"/>
    </location>
</feature>
<dbReference type="EMBL" id="WJXW01000008">
    <property type="protein sequence ID" value="KAF9733776.1"/>
    <property type="molecule type" value="Genomic_DNA"/>
</dbReference>
<evidence type="ECO:0000313" key="2">
    <source>
        <dbReference type="EMBL" id="KAF9733776.1"/>
    </source>
</evidence>
<dbReference type="AlphaFoldDB" id="A0A9P6GDQ1"/>
<feature type="region of interest" description="Disordered" evidence="1">
    <location>
        <begin position="1"/>
        <end position="55"/>
    </location>
</feature>
<dbReference type="Proteomes" id="UP000756921">
    <property type="component" value="Unassembled WGS sequence"/>
</dbReference>
<feature type="region of interest" description="Disordered" evidence="1">
    <location>
        <begin position="184"/>
        <end position="262"/>
    </location>
</feature>
<keyword evidence="3" id="KW-1185">Reference proteome</keyword>
<reference evidence="2" key="1">
    <citation type="journal article" date="2020" name="Mol. Plant Microbe Interact.">
        <title>Genome Sequence of the Biocontrol Agent Coniothyrium minitans strain Conio (IMI 134523).</title>
        <authorList>
            <person name="Patel D."/>
            <person name="Shittu T.A."/>
            <person name="Baroncelli R."/>
            <person name="Muthumeenakshi S."/>
            <person name="Osborne T.H."/>
            <person name="Janganan T.K."/>
            <person name="Sreenivasaprasad S."/>
        </authorList>
    </citation>
    <scope>NUCLEOTIDE SEQUENCE</scope>
    <source>
        <strain evidence="2">Conio</strain>
    </source>
</reference>
<sequence length="262" mass="28983">MRRRTAGQRPCARACSELGSLRDSTPLMPQPLDPPAASPKTSSPPPLVPGRNLKVDDGTQATHVNFHALPLPQLDALEKEHNWCRVRKVRRLDFEDLVANVMRHLPGASNSALEAAVSERLRRDTSHLKKGLEVLKREIFLNVSLAEEIDDLMPLLQHDTQLDFMRYTIQTLSVLAQLYSDQPAAAGTAPSSTSPRTSFSTTKVPARCRESKTPMTIEKPRTPQARIRPNSYNGEPPVYRRPGRPGGLGAQTAQDRHGAAHE</sequence>
<name>A0A9P6GDQ1_9PLEO</name>
<feature type="compositionally biased region" description="Low complexity" evidence="1">
    <location>
        <begin position="184"/>
        <end position="202"/>
    </location>
</feature>
<accession>A0A9P6GDQ1</accession>
<organism evidence="2 3">
    <name type="scientific">Paraphaeosphaeria minitans</name>
    <dbReference type="NCBI Taxonomy" id="565426"/>
    <lineage>
        <taxon>Eukaryota</taxon>
        <taxon>Fungi</taxon>
        <taxon>Dikarya</taxon>
        <taxon>Ascomycota</taxon>
        <taxon>Pezizomycotina</taxon>
        <taxon>Dothideomycetes</taxon>
        <taxon>Pleosporomycetidae</taxon>
        <taxon>Pleosporales</taxon>
        <taxon>Massarineae</taxon>
        <taxon>Didymosphaeriaceae</taxon>
        <taxon>Paraphaeosphaeria</taxon>
    </lineage>
</organism>
<gene>
    <name evidence="2" type="ORF">PMIN01_08119</name>
</gene>
<protein>
    <submittedName>
        <fullName evidence="2">Uncharacterized protein</fullName>
    </submittedName>
</protein>